<dbReference type="EMBL" id="JAIXMP010000009">
    <property type="protein sequence ID" value="KAI9268338.1"/>
    <property type="molecule type" value="Genomic_DNA"/>
</dbReference>
<comment type="subcellular location">
    <subcellularLocation>
        <location evidence="1">Nucleus</location>
    </subcellularLocation>
</comment>
<reference evidence="3" key="1">
    <citation type="journal article" date="2022" name="IScience">
        <title>Evolution of zygomycete secretomes and the origins of terrestrial fungal ecologies.</title>
        <authorList>
            <person name="Chang Y."/>
            <person name="Wang Y."/>
            <person name="Mondo S."/>
            <person name="Ahrendt S."/>
            <person name="Andreopoulos W."/>
            <person name="Barry K."/>
            <person name="Beard J."/>
            <person name="Benny G.L."/>
            <person name="Blankenship S."/>
            <person name="Bonito G."/>
            <person name="Cuomo C."/>
            <person name="Desiro A."/>
            <person name="Gervers K.A."/>
            <person name="Hundley H."/>
            <person name="Kuo A."/>
            <person name="LaButti K."/>
            <person name="Lang B.F."/>
            <person name="Lipzen A."/>
            <person name="O'Donnell K."/>
            <person name="Pangilinan J."/>
            <person name="Reynolds N."/>
            <person name="Sandor L."/>
            <person name="Smith M.E."/>
            <person name="Tsang A."/>
            <person name="Grigoriev I.V."/>
            <person name="Stajich J.E."/>
            <person name="Spatafora J.W."/>
        </authorList>
    </citation>
    <scope>NUCLEOTIDE SEQUENCE</scope>
    <source>
        <strain evidence="3">RSA 2281</strain>
    </source>
</reference>
<protein>
    <submittedName>
        <fullName evidence="3">Mini-chromosome maintenance replisome factor-domain-containing protein</fullName>
    </submittedName>
</protein>
<dbReference type="Proteomes" id="UP001209540">
    <property type="component" value="Unassembled WGS sequence"/>
</dbReference>
<organism evidence="3 4">
    <name type="scientific">Phascolomyces articulosus</name>
    <dbReference type="NCBI Taxonomy" id="60185"/>
    <lineage>
        <taxon>Eukaryota</taxon>
        <taxon>Fungi</taxon>
        <taxon>Fungi incertae sedis</taxon>
        <taxon>Mucoromycota</taxon>
        <taxon>Mucoromycotina</taxon>
        <taxon>Mucoromycetes</taxon>
        <taxon>Mucorales</taxon>
        <taxon>Lichtheimiaceae</taxon>
        <taxon>Phascolomyces</taxon>
    </lineage>
</organism>
<keyword evidence="4" id="KW-1185">Reference proteome</keyword>
<evidence type="ECO:0000256" key="1">
    <source>
        <dbReference type="ARBA" id="ARBA00004123"/>
    </source>
</evidence>
<evidence type="ECO:0000313" key="3">
    <source>
        <dbReference type="EMBL" id="KAI9268338.1"/>
    </source>
</evidence>
<proteinExistence type="predicted"/>
<evidence type="ECO:0000256" key="2">
    <source>
        <dbReference type="ARBA" id="ARBA00023242"/>
    </source>
</evidence>
<reference evidence="3" key="2">
    <citation type="submission" date="2023-02" db="EMBL/GenBank/DDBJ databases">
        <authorList>
            <consortium name="DOE Joint Genome Institute"/>
            <person name="Mondo S.J."/>
            <person name="Chang Y."/>
            <person name="Wang Y."/>
            <person name="Ahrendt S."/>
            <person name="Andreopoulos W."/>
            <person name="Barry K."/>
            <person name="Beard J."/>
            <person name="Benny G.L."/>
            <person name="Blankenship S."/>
            <person name="Bonito G."/>
            <person name="Cuomo C."/>
            <person name="Desiro A."/>
            <person name="Gervers K.A."/>
            <person name="Hundley H."/>
            <person name="Kuo A."/>
            <person name="LaButti K."/>
            <person name="Lang B.F."/>
            <person name="Lipzen A."/>
            <person name="O'Donnell K."/>
            <person name="Pangilinan J."/>
            <person name="Reynolds N."/>
            <person name="Sandor L."/>
            <person name="Smith M.W."/>
            <person name="Tsang A."/>
            <person name="Grigoriev I.V."/>
            <person name="Stajich J.E."/>
            <person name="Spatafora J.W."/>
        </authorList>
    </citation>
    <scope>NUCLEOTIDE SEQUENCE</scope>
    <source>
        <strain evidence="3">RSA 2281</strain>
    </source>
</reference>
<comment type="caution">
    <text evidence="3">The sequence shown here is derived from an EMBL/GenBank/DDBJ whole genome shotgun (WGS) entry which is preliminary data.</text>
</comment>
<evidence type="ECO:0000313" key="4">
    <source>
        <dbReference type="Proteomes" id="UP001209540"/>
    </source>
</evidence>
<gene>
    <name evidence="3" type="ORF">BDA99DRAFT_505565</name>
</gene>
<dbReference type="GO" id="GO:0005634">
    <property type="term" value="C:nucleus"/>
    <property type="evidence" value="ECO:0007669"/>
    <property type="project" value="UniProtKB-SubCell"/>
</dbReference>
<dbReference type="GO" id="GO:0003682">
    <property type="term" value="F:chromatin binding"/>
    <property type="evidence" value="ECO:0007669"/>
    <property type="project" value="TreeGrafter"/>
</dbReference>
<dbReference type="Pfam" id="PF09739">
    <property type="entry name" value="MCM_bind"/>
    <property type="match status" value="2"/>
</dbReference>
<keyword evidence="2" id="KW-0539">Nucleus</keyword>
<sequence length="586" mass="65836">MPNTIPEYISSPLSIIAKLFDEYVQDPAVQPSEFDPSSHFKSLFPNDNERKKIPTINNVTVEQLPKNTLVRFRCMVQDPQMGQELFVAAYKRPSDGRIVSTSYTEDLRNTEAGEFDVDDVENHYLGERTMVYCVSPPGETIWAKRKLYHQDINDVMQQLTIQENGENDFKSPLSNKFPLPNTKHTSAAIKFYGLSQESVKVGQLIEVIGVLSHPQNQDITTAATEASSSTVSTGVDEYSLPTTSYADVPVIHAITHRILERADSAPFSSLERRDVSAQAYDIREKLIGYISSAFGGDNLVAEYVLLLLLSRVTGKASGLKIGQFALNVVNFPVTQSDTSLSDNKNNKLKPKNVASKLVFELLGNLVHHCVGIPLSIELLNHTRFMPKSENENLEAGLLQLTDGTMVILDETAMTEGTLGDLGVRNVQVIQDLVTQQSLTYVFPYSNYVFDTDYSILCLSEGKSILPNDCVIPLQSTFTTEELPQLDEQLLELFRLYIQSMKFNDYGIDSKVSDDITESFVRERKAAQQNKTKLPTQEDLMRWMSMARLIALSYGEEKLTKELYDHARNMDSERTHRLLGGDEEARK</sequence>
<dbReference type="PANTHER" id="PTHR13489">
    <property type="entry name" value="MINI-CHROMOSOME MAINTENANCE COMPLEX-BINDING PROTEIN"/>
    <property type="match status" value="1"/>
</dbReference>
<name>A0AAD5PG64_9FUNG</name>
<accession>A0AAD5PG64</accession>
<dbReference type="GO" id="GO:0006261">
    <property type="term" value="P:DNA-templated DNA replication"/>
    <property type="evidence" value="ECO:0007669"/>
    <property type="project" value="TreeGrafter"/>
</dbReference>
<dbReference type="InterPro" id="IPR019140">
    <property type="entry name" value="MCM_complex-bd"/>
</dbReference>
<dbReference type="AlphaFoldDB" id="A0AAD5PG64"/>
<dbReference type="PANTHER" id="PTHR13489:SF0">
    <property type="entry name" value="MINI-CHROMOSOME MAINTENANCE COMPLEX-BINDING PROTEIN"/>
    <property type="match status" value="1"/>
</dbReference>